<reference evidence="1 2" key="1">
    <citation type="submission" date="2024-04" db="EMBL/GenBank/DDBJ databases">
        <title>Phyllosticta paracitricarpa is synonymous to the EU quarantine fungus P. citricarpa based on phylogenomic analyses.</title>
        <authorList>
            <consortium name="Lawrence Berkeley National Laboratory"/>
            <person name="Van Ingen-Buijs V.A."/>
            <person name="Van Westerhoven A.C."/>
            <person name="Haridas S."/>
            <person name="Skiadas P."/>
            <person name="Martin F."/>
            <person name="Groenewald J.Z."/>
            <person name="Crous P.W."/>
            <person name="Seidl M.F."/>
        </authorList>
    </citation>
    <scope>NUCLEOTIDE SEQUENCE [LARGE SCALE GENOMIC DNA]</scope>
    <source>
        <strain evidence="1 2">CBS 123374</strain>
    </source>
</reference>
<proteinExistence type="predicted"/>
<name>A0ABR1YWZ3_9PEZI</name>
<keyword evidence="2" id="KW-1185">Reference proteome</keyword>
<evidence type="ECO:0000313" key="1">
    <source>
        <dbReference type="EMBL" id="KAK8240729.1"/>
    </source>
</evidence>
<sequence length="1129" mass="127675">MADAIGIAAGIIEFIKIGKKVIDLCKEIKHAPQKLIERQQQLDNNLRLFRTHADRSILLSDQEFATRIIKQCINRLQEIERLLKDLASQLKGGPTRRALASVSTVRKDAELQSSFDDLQRDMEILTSIFTGQSLAMLSSIEAGQIELRKELELLGYGQSEFRKEVISMIARLAPLKVPTTTIGNTIEPNTGDLDRKDVCDVRAQNAVFAYAKSVNSADELSGIPAPYSQGYPTSTIKCDCKSRPKLFLWSTGALSFRDKRGHHSDCPLFSGNDREVSVALRLAVPFASGKYLQFDCNTSWGAFGVSLSPGIKLRALVVDRNQSPAFACMVKLKRQFDRACLKRHYDRARFRNAGSSESAALAFCQSVLLELRPLLQRRPDLAHEQDKHGATILWDFISILGLTRTSRPVGYPEFTPAVTHCVAQVMKMMVVDHGADPNAIIHSSSRYSKVTHYNGQTIMDAILARPWMIHQHEELAGLEVVEDEPLEAVLNHFGFAPLKFSLDAPEYELTSKAPGRLSYAIVARLFSNPDLAEDLGCPDHYLAIFRKSKTELRSCTRRGVDWTKTYQGLPEPIVCALGWPQGLSFLLGLDLDAKDAVATAREYQLTEAIRVLISHHVPPFHQSASKSSSVSILGPYERAETRDMVFRYVADTRKELARLGLKNLQQGTQEWEHLQCLQQTETLVDEFALDVWKKLESSQTVPASKLRYLWPGDRKSVYAYSCSITSGINLERTKHNFRALLDLGFHNVEVAEEDGSTLFLRACSELQIPWASYIISKGARPDPKGLWLFVRKFLGHWGHPMPHPSWLMSLASDVGCDSCSCRCSTSGCSPAAVLVRKSFLRHPARRHELVLFTERMSSSARQVAMRELCRLEVFERLDMTHTCCYYSVKDDDAADIQEEEEHLNVTLNAFMSLFDHLFSHFDGHFKPFLRAWWAALDVFLPEEYPDISTKCDDCWLEPFAALHVRAHGHFKLLDEKGISNVVRHFHDVLAPLEASYFDKHNHGIFTTDGRIRRYLESLNVPENTFELIRDPHLNPLTYEDGPHRGYCMTDGREGTICFAKQYIVPLIAAGIIRDIERDAWFPEELRELLENEGVIVSGKLRPAHWKEDAEDVFERHRDIFEEQGSSPSI</sequence>
<evidence type="ECO:0000313" key="2">
    <source>
        <dbReference type="Proteomes" id="UP001492380"/>
    </source>
</evidence>
<organism evidence="1 2">
    <name type="scientific">Phyllosticta capitalensis</name>
    <dbReference type="NCBI Taxonomy" id="121624"/>
    <lineage>
        <taxon>Eukaryota</taxon>
        <taxon>Fungi</taxon>
        <taxon>Dikarya</taxon>
        <taxon>Ascomycota</taxon>
        <taxon>Pezizomycotina</taxon>
        <taxon>Dothideomycetes</taxon>
        <taxon>Dothideomycetes incertae sedis</taxon>
        <taxon>Botryosphaeriales</taxon>
        <taxon>Phyllostictaceae</taxon>
        <taxon>Phyllosticta</taxon>
    </lineage>
</organism>
<protein>
    <recommendedName>
        <fullName evidence="3">NACHT-NTPase and P-loop NTPases N-terminal domain-containing protein</fullName>
    </recommendedName>
</protein>
<evidence type="ECO:0008006" key="3">
    <source>
        <dbReference type="Google" id="ProtNLM"/>
    </source>
</evidence>
<dbReference type="Proteomes" id="UP001492380">
    <property type="component" value="Unassembled WGS sequence"/>
</dbReference>
<gene>
    <name evidence="1" type="ORF">HDK90DRAFT_193533</name>
</gene>
<dbReference type="EMBL" id="JBBWRZ010000003">
    <property type="protein sequence ID" value="KAK8240729.1"/>
    <property type="molecule type" value="Genomic_DNA"/>
</dbReference>
<comment type="caution">
    <text evidence="1">The sequence shown here is derived from an EMBL/GenBank/DDBJ whole genome shotgun (WGS) entry which is preliminary data.</text>
</comment>
<accession>A0ABR1YWZ3</accession>